<evidence type="ECO:0000313" key="1">
    <source>
        <dbReference type="EMBL" id="DAD89552.1"/>
    </source>
</evidence>
<organism evidence="1">
    <name type="scientific">Myoviridae sp. ctU4n16</name>
    <dbReference type="NCBI Taxonomy" id="2826658"/>
    <lineage>
        <taxon>Viruses</taxon>
        <taxon>Duplodnaviria</taxon>
        <taxon>Heunggongvirae</taxon>
        <taxon>Uroviricota</taxon>
        <taxon>Caudoviricetes</taxon>
    </lineage>
</organism>
<accession>A0A8S5N5B0</accession>
<protein>
    <submittedName>
        <fullName evidence="1">Uncharacterized protein</fullName>
    </submittedName>
</protein>
<dbReference type="EMBL" id="BK015063">
    <property type="protein sequence ID" value="DAD89552.1"/>
    <property type="molecule type" value="Genomic_DNA"/>
</dbReference>
<reference evidence="1" key="1">
    <citation type="journal article" date="2021" name="Proc. Natl. Acad. Sci. U.S.A.">
        <title>A Catalog of Tens of Thousands of Viruses from Human Metagenomes Reveals Hidden Associations with Chronic Diseases.</title>
        <authorList>
            <person name="Tisza M.J."/>
            <person name="Buck C.B."/>
        </authorList>
    </citation>
    <scope>NUCLEOTIDE SEQUENCE</scope>
    <source>
        <strain evidence="1">CtU4n16</strain>
    </source>
</reference>
<proteinExistence type="predicted"/>
<name>A0A8S5N5B0_9CAUD</name>
<sequence length="45" mass="5273">MWRVFPKAVSGVLPPWTNRNIGGSREKVDTACWKKNMYICHPNRK</sequence>